<protein>
    <recommendedName>
        <fullName evidence="3">Fumarylacetoacetase-like C-terminal domain-containing protein</fullName>
    </recommendedName>
</protein>
<dbReference type="Gene3D" id="3.90.850.10">
    <property type="entry name" value="Fumarylacetoacetase-like, C-terminal domain"/>
    <property type="match status" value="1"/>
</dbReference>
<dbReference type="GO" id="GO:0044281">
    <property type="term" value="P:small molecule metabolic process"/>
    <property type="evidence" value="ECO:0007669"/>
    <property type="project" value="UniProtKB-ARBA"/>
</dbReference>
<comment type="similarity">
    <text evidence="1">Belongs to the FAH family.</text>
</comment>
<dbReference type="PANTHER" id="PTHR42796">
    <property type="entry name" value="FUMARYLACETOACETATE HYDROLASE DOMAIN-CONTAINING PROTEIN 2A-RELATED"/>
    <property type="match status" value="1"/>
</dbReference>
<dbReference type="AlphaFoldDB" id="A0A382DFT5"/>
<dbReference type="InterPro" id="IPR011234">
    <property type="entry name" value="Fumarylacetoacetase-like_C"/>
</dbReference>
<sequence length="164" mass="17810">MQIVSFTENGNSRIGLLQGDEIIDLSQTAPDLATDMLSFLQQGEAAMAMARASMGDSPHFSTGEVKLEAIIKRPPKIIAIGLNYRAHALESNMAIPKVPLVFTKQSTSSHGPYDPIHWSEDSKALDYEGELAVIIGKNCRRVPRAKASNVIAGFCILNDVSVRD</sequence>
<dbReference type="PANTHER" id="PTHR42796:SF4">
    <property type="entry name" value="FUMARYLACETOACETATE HYDROLASE DOMAIN-CONTAINING PROTEIN 2A"/>
    <property type="match status" value="1"/>
</dbReference>
<proteinExistence type="inferred from homology"/>
<gene>
    <name evidence="4" type="ORF">METZ01_LOCUS190132</name>
</gene>
<accession>A0A382DFT5</accession>
<evidence type="ECO:0000256" key="1">
    <source>
        <dbReference type="ARBA" id="ARBA00010211"/>
    </source>
</evidence>
<dbReference type="GO" id="GO:0003824">
    <property type="term" value="F:catalytic activity"/>
    <property type="evidence" value="ECO:0007669"/>
    <property type="project" value="InterPro"/>
</dbReference>
<dbReference type="GO" id="GO:0046872">
    <property type="term" value="F:metal ion binding"/>
    <property type="evidence" value="ECO:0007669"/>
    <property type="project" value="UniProtKB-KW"/>
</dbReference>
<organism evidence="4">
    <name type="scientific">marine metagenome</name>
    <dbReference type="NCBI Taxonomy" id="408172"/>
    <lineage>
        <taxon>unclassified sequences</taxon>
        <taxon>metagenomes</taxon>
        <taxon>ecological metagenomes</taxon>
    </lineage>
</organism>
<dbReference type="Pfam" id="PF01557">
    <property type="entry name" value="FAA_hydrolase"/>
    <property type="match status" value="1"/>
</dbReference>
<evidence type="ECO:0000256" key="2">
    <source>
        <dbReference type="ARBA" id="ARBA00022723"/>
    </source>
</evidence>
<feature type="domain" description="Fumarylacetoacetase-like C-terminal" evidence="3">
    <location>
        <begin position="76"/>
        <end position="164"/>
    </location>
</feature>
<dbReference type="SUPFAM" id="SSF56529">
    <property type="entry name" value="FAH"/>
    <property type="match status" value="1"/>
</dbReference>
<dbReference type="InterPro" id="IPR036663">
    <property type="entry name" value="Fumarylacetoacetase_C_sf"/>
</dbReference>
<name>A0A382DFT5_9ZZZZ</name>
<keyword evidence="2" id="KW-0479">Metal-binding</keyword>
<evidence type="ECO:0000313" key="4">
    <source>
        <dbReference type="EMBL" id="SVB37278.1"/>
    </source>
</evidence>
<reference evidence="4" key="1">
    <citation type="submission" date="2018-05" db="EMBL/GenBank/DDBJ databases">
        <authorList>
            <person name="Lanie J.A."/>
            <person name="Ng W.-L."/>
            <person name="Kazmierczak K.M."/>
            <person name="Andrzejewski T.M."/>
            <person name="Davidsen T.M."/>
            <person name="Wayne K.J."/>
            <person name="Tettelin H."/>
            <person name="Glass J.I."/>
            <person name="Rusch D."/>
            <person name="Podicherti R."/>
            <person name="Tsui H.-C.T."/>
            <person name="Winkler M.E."/>
        </authorList>
    </citation>
    <scope>NUCLEOTIDE SEQUENCE</scope>
</reference>
<evidence type="ECO:0000259" key="3">
    <source>
        <dbReference type="Pfam" id="PF01557"/>
    </source>
</evidence>
<dbReference type="InterPro" id="IPR051121">
    <property type="entry name" value="FAH"/>
</dbReference>
<dbReference type="EMBL" id="UINC01039180">
    <property type="protein sequence ID" value="SVB37278.1"/>
    <property type="molecule type" value="Genomic_DNA"/>
</dbReference>